<evidence type="ECO:0000313" key="10">
    <source>
        <dbReference type="Proteomes" id="UP000469194"/>
    </source>
</evidence>
<feature type="transmembrane region" description="Helical" evidence="7">
    <location>
        <begin position="241"/>
        <end position="261"/>
    </location>
</feature>
<evidence type="ECO:0000313" key="9">
    <source>
        <dbReference type="EMBL" id="NEG89785.1"/>
    </source>
</evidence>
<dbReference type="SUPFAM" id="SSF161098">
    <property type="entry name" value="MetI-like"/>
    <property type="match status" value="1"/>
</dbReference>
<dbReference type="InterPro" id="IPR000515">
    <property type="entry name" value="MetI-like"/>
</dbReference>
<gene>
    <name evidence="9" type="ORF">GFD25_07285</name>
</gene>
<dbReference type="EMBL" id="WHZW01000013">
    <property type="protein sequence ID" value="NEG89785.1"/>
    <property type="molecule type" value="Genomic_DNA"/>
</dbReference>
<protein>
    <submittedName>
        <fullName evidence="9">ABC transporter permease subunit</fullName>
    </submittedName>
</protein>
<dbReference type="CDD" id="cd06261">
    <property type="entry name" value="TM_PBP2"/>
    <property type="match status" value="1"/>
</dbReference>
<dbReference type="Gene3D" id="1.10.3720.10">
    <property type="entry name" value="MetI-like"/>
    <property type="match status" value="1"/>
</dbReference>
<evidence type="ECO:0000256" key="2">
    <source>
        <dbReference type="ARBA" id="ARBA00022448"/>
    </source>
</evidence>
<keyword evidence="2 7" id="KW-0813">Transport</keyword>
<keyword evidence="5 7" id="KW-1133">Transmembrane helix</keyword>
<comment type="similarity">
    <text evidence="7">Belongs to the binding-protein-dependent transport system permease family.</text>
</comment>
<evidence type="ECO:0000256" key="6">
    <source>
        <dbReference type="ARBA" id="ARBA00023136"/>
    </source>
</evidence>
<feature type="transmembrane region" description="Helical" evidence="7">
    <location>
        <begin position="140"/>
        <end position="162"/>
    </location>
</feature>
<dbReference type="GO" id="GO:0005886">
    <property type="term" value="C:plasma membrane"/>
    <property type="evidence" value="ECO:0007669"/>
    <property type="project" value="UniProtKB-SubCell"/>
</dbReference>
<evidence type="ECO:0000256" key="4">
    <source>
        <dbReference type="ARBA" id="ARBA00022692"/>
    </source>
</evidence>
<feature type="domain" description="ABC transmembrane type-1" evidence="8">
    <location>
        <begin position="72"/>
        <end position="262"/>
    </location>
</feature>
<dbReference type="RefSeq" id="WP_163231394.1">
    <property type="nucleotide sequence ID" value="NZ_WHZW01000013.1"/>
</dbReference>
<feature type="transmembrane region" description="Helical" evidence="7">
    <location>
        <begin position="12"/>
        <end position="33"/>
    </location>
</feature>
<dbReference type="GO" id="GO:0055085">
    <property type="term" value="P:transmembrane transport"/>
    <property type="evidence" value="ECO:0007669"/>
    <property type="project" value="InterPro"/>
</dbReference>
<feature type="transmembrane region" description="Helical" evidence="7">
    <location>
        <begin position="107"/>
        <end position="128"/>
    </location>
</feature>
<comment type="subcellular location">
    <subcellularLocation>
        <location evidence="1 7">Cell membrane</location>
        <topology evidence="1 7">Multi-pass membrane protein</topology>
    </subcellularLocation>
</comment>
<evidence type="ECO:0000256" key="1">
    <source>
        <dbReference type="ARBA" id="ARBA00004651"/>
    </source>
</evidence>
<proteinExistence type="inferred from homology"/>
<dbReference type="PANTHER" id="PTHR43744">
    <property type="entry name" value="ABC TRANSPORTER PERMEASE PROTEIN MG189-RELATED-RELATED"/>
    <property type="match status" value="1"/>
</dbReference>
<dbReference type="Proteomes" id="UP000469194">
    <property type="component" value="Unassembled WGS sequence"/>
</dbReference>
<keyword evidence="4 7" id="KW-0812">Transmembrane</keyword>
<keyword evidence="6 7" id="KW-0472">Membrane</keyword>
<reference evidence="9 10" key="1">
    <citation type="submission" date="2019-10" db="EMBL/GenBank/DDBJ databases">
        <title>Bifidobacterium from non-human primates.</title>
        <authorList>
            <person name="Modesto M."/>
        </authorList>
    </citation>
    <scope>NUCLEOTIDE SEQUENCE [LARGE SCALE GENOMIC DNA]</scope>
    <source>
        <strain evidence="9 10">TRE17</strain>
    </source>
</reference>
<dbReference type="InterPro" id="IPR035906">
    <property type="entry name" value="MetI-like_sf"/>
</dbReference>
<comment type="caution">
    <text evidence="9">The sequence shown here is derived from an EMBL/GenBank/DDBJ whole genome shotgun (WGS) entry which is preliminary data.</text>
</comment>
<keyword evidence="10" id="KW-1185">Reference proteome</keyword>
<dbReference type="AlphaFoldDB" id="A0A6N9Z6N7"/>
<evidence type="ECO:0000259" key="8">
    <source>
        <dbReference type="PROSITE" id="PS50928"/>
    </source>
</evidence>
<evidence type="ECO:0000256" key="5">
    <source>
        <dbReference type="ARBA" id="ARBA00022989"/>
    </source>
</evidence>
<accession>A0A6N9Z6N7</accession>
<dbReference type="Pfam" id="PF00528">
    <property type="entry name" value="BPD_transp_1"/>
    <property type="match status" value="1"/>
</dbReference>
<sequence>MTPSQRAQVGRIVRTVLINGLAIIMAIPLYYIVINTFKTTLDMSKSPFGLPEHWTLQHYADVFGTLPIVQSFINSIIVTVAAVFLEVMIGALAAYGMILKDSKFTAGVGAVLMIAFCIPVQATLIPLYKMEAKVELVDSLLGLVILYLANSIFCYMLTIGYMRKLPMEVLEAARIDGAGPFRIFRVIVLPMITPILATVVVFQTLSTWNDFMLPNIFLTSTDLRTVILQVYNAMGQFTTDWPAFMTITVIALVPVVIFFIFCQRWIVSGLVAGSVKG</sequence>
<evidence type="ECO:0000256" key="3">
    <source>
        <dbReference type="ARBA" id="ARBA00022475"/>
    </source>
</evidence>
<evidence type="ECO:0000256" key="7">
    <source>
        <dbReference type="RuleBase" id="RU363032"/>
    </source>
</evidence>
<keyword evidence="3" id="KW-1003">Cell membrane</keyword>
<dbReference type="PROSITE" id="PS50928">
    <property type="entry name" value="ABC_TM1"/>
    <property type="match status" value="1"/>
</dbReference>
<feature type="transmembrane region" description="Helical" evidence="7">
    <location>
        <begin position="183"/>
        <end position="205"/>
    </location>
</feature>
<feature type="transmembrane region" description="Helical" evidence="7">
    <location>
        <begin position="72"/>
        <end position="95"/>
    </location>
</feature>
<organism evidence="9 10">
    <name type="scientific">Bifidobacterium aerophilum</name>
    <dbReference type="NCBI Taxonomy" id="1798155"/>
    <lineage>
        <taxon>Bacteria</taxon>
        <taxon>Bacillati</taxon>
        <taxon>Actinomycetota</taxon>
        <taxon>Actinomycetes</taxon>
        <taxon>Bifidobacteriales</taxon>
        <taxon>Bifidobacteriaceae</taxon>
        <taxon>Bifidobacterium</taxon>
    </lineage>
</organism>
<dbReference type="PANTHER" id="PTHR43744:SF8">
    <property type="entry name" value="SN-GLYCEROL-3-PHOSPHATE TRANSPORT SYSTEM PERMEASE PROTEIN UGPE"/>
    <property type="match status" value="1"/>
</dbReference>
<name>A0A6N9Z6N7_9BIFI</name>